<dbReference type="EMBL" id="BMPZ01000007">
    <property type="protein sequence ID" value="GGI87048.1"/>
    <property type="molecule type" value="Genomic_DNA"/>
</dbReference>
<dbReference type="RefSeq" id="WP_188921516.1">
    <property type="nucleotide sequence ID" value="NZ_BMPZ01000007.1"/>
</dbReference>
<dbReference type="Proteomes" id="UP000613743">
    <property type="component" value="Unassembled WGS sequence"/>
</dbReference>
<keyword evidence="3" id="KW-1185">Reference proteome</keyword>
<proteinExistence type="predicted"/>
<reference evidence="2" key="1">
    <citation type="journal article" date="2014" name="Int. J. Syst. Evol. Microbiol.">
        <title>Complete genome sequence of Corynebacterium casei LMG S-19264T (=DSM 44701T), isolated from a smear-ripened cheese.</title>
        <authorList>
            <consortium name="US DOE Joint Genome Institute (JGI-PGF)"/>
            <person name="Walter F."/>
            <person name="Albersmeier A."/>
            <person name="Kalinowski J."/>
            <person name="Ruckert C."/>
        </authorList>
    </citation>
    <scope>NUCLEOTIDE SEQUENCE</scope>
    <source>
        <strain evidence="2">JCM 30804</strain>
    </source>
</reference>
<comment type="caution">
    <text evidence="2">The sequence shown here is derived from an EMBL/GenBank/DDBJ whole genome shotgun (WGS) entry which is preliminary data.</text>
</comment>
<dbReference type="InterPro" id="IPR055128">
    <property type="entry name" value="HypF_C_2"/>
</dbReference>
<sequence length="569" mass="63185">MKLIKFDFTCAKQVPFYAHLCNEYLKKDSLNISVGEQDNGYFIEAEGEQPELEKLADEIAADFLLSIWLTDSKVALVEKRQGKASPIKTAALEQAFCSKCFPLFADNQSSQFGQLDLACNCCNGQNTVAETAQKLSLNDLKALVETLQQDGEVTFNGIKLSLNATAGDNERNKVLVCNPNTLNAHFVVKDHQVLALSSIEKPLITARPIHEHTQLDAPLYDICFAYDRVTAVLAEILRQKGVDWVYYTAIAARPRIAWIENGWSEIHTPIAESVEFSTKQEPLHDDAVFAGLEAKWKKGKITFTQANTSSNLARSTAATCALHAANLEQNIVKNSAVLYLSKKFPGQIVTINSKKETELFFALPELPSTGYDIYHQLEQSPQRNVLEKFKTKYPEDYTRLLDLKLEGPTDNLQSLWAIAGLLLGLPAKALTKNALADALLASAQSHKGANAPRIDYPLTKGEAHRSLNWCKTLGTVMSFRLADDSDPAKIAFGMQDSLADFISNWIEHVDQNVGIKTVYLAGSEFTNEILARRISLRLGKNFGLEINRELAIDGNNLSTGALYLKQRRR</sequence>
<dbReference type="Pfam" id="PF22521">
    <property type="entry name" value="HypF_C_2"/>
    <property type="match status" value="1"/>
</dbReference>
<name>A0A917NCE5_9GAMM</name>
<evidence type="ECO:0000313" key="3">
    <source>
        <dbReference type="Proteomes" id="UP000613743"/>
    </source>
</evidence>
<gene>
    <name evidence="2" type="primary">hyaE</name>
    <name evidence="2" type="ORF">GCM10009332_25460</name>
</gene>
<dbReference type="AlphaFoldDB" id="A0A917NCE5"/>
<feature type="domain" description="Carbamoyltransferase Kae1-like" evidence="1">
    <location>
        <begin position="448"/>
        <end position="560"/>
    </location>
</feature>
<evidence type="ECO:0000313" key="2">
    <source>
        <dbReference type="EMBL" id="GGI87048.1"/>
    </source>
</evidence>
<protein>
    <submittedName>
        <fullName evidence="2">NiFe hydrogenase assembly chaperone HyaE</fullName>
    </submittedName>
</protein>
<dbReference type="Gene3D" id="3.30.420.40">
    <property type="match status" value="1"/>
</dbReference>
<organism evidence="2 3">
    <name type="scientific">Shewanella gelidii</name>
    <dbReference type="NCBI Taxonomy" id="1642821"/>
    <lineage>
        <taxon>Bacteria</taxon>
        <taxon>Pseudomonadati</taxon>
        <taxon>Pseudomonadota</taxon>
        <taxon>Gammaproteobacteria</taxon>
        <taxon>Alteromonadales</taxon>
        <taxon>Shewanellaceae</taxon>
        <taxon>Shewanella</taxon>
    </lineage>
</organism>
<evidence type="ECO:0000259" key="1">
    <source>
        <dbReference type="Pfam" id="PF22521"/>
    </source>
</evidence>
<reference evidence="2" key="2">
    <citation type="submission" date="2020-09" db="EMBL/GenBank/DDBJ databases">
        <authorList>
            <person name="Sun Q."/>
            <person name="Ohkuma M."/>
        </authorList>
    </citation>
    <scope>NUCLEOTIDE SEQUENCE</scope>
    <source>
        <strain evidence="2">JCM 30804</strain>
    </source>
</reference>
<accession>A0A917NCE5</accession>